<protein>
    <submittedName>
        <fullName evidence="11">PTS system, fructose-specific IIC component</fullName>
    </submittedName>
</protein>
<keyword evidence="2" id="KW-0813">Transport</keyword>
<keyword evidence="4" id="KW-0762">Sugar transport</keyword>
<dbReference type="InterPro" id="IPR050864">
    <property type="entry name" value="Bacterial_PTS_Sugar_Transport"/>
</dbReference>
<reference evidence="11 12" key="1">
    <citation type="submission" date="2021-03" db="EMBL/GenBank/DDBJ databases">
        <authorList>
            <person name="Gilmore M.S."/>
            <person name="Schwartzman J."/>
            <person name="Van Tyne D."/>
            <person name="Martin M."/>
            <person name="Earl A.M."/>
            <person name="Manson A.L."/>
            <person name="Straub T."/>
            <person name="Salamzade R."/>
            <person name="Saavedra J."/>
            <person name="Lebreton F."/>
            <person name="Prichula J."/>
            <person name="Schaufler K."/>
            <person name="Gaca A."/>
            <person name="Sgardioli B."/>
            <person name="Wagenaar J."/>
            <person name="Strong T."/>
        </authorList>
    </citation>
    <scope>NUCLEOTIDE SEQUENCE [LARGE SCALE GENOMIC DNA]</scope>
    <source>
        <strain evidence="11 12">665A</strain>
    </source>
</reference>
<feature type="transmembrane region" description="Helical" evidence="9">
    <location>
        <begin position="284"/>
        <end position="303"/>
    </location>
</feature>
<feature type="domain" description="PTS EIIC type-2" evidence="10">
    <location>
        <begin position="19"/>
        <end position="366"/>
    </location>
</feature>
<dbReference type="PROSITE" id="PS51104">
    <property type="entry name" value="PTS_EIIC_TYPE_2"/>
    <property type="match status" value="1"/>
</dbReference>
<dbReference type="InterPro" id="IPR013014">
    <property type="entry name" value="PTS_EIIC_2"/>
</dbReference>
<dbReference type="InterPro" id="IPR006327">
    <property type="entry name" value="PTS_IIC_fruc"/>
</dbReference>
<keyword evidence="8 9" id="KW-0472">Membrane</keyword>
<evidence type="ECO:0000256" key="2">
    <source>
        <dbReference type="ARBA" id="ARBA00022448"/>
    </source>
</evidence>
<keyword evidence="5" id="KW-0598">Phosphotransferase system</keyword>
<name>A0ABV0ENP2_9ENTE</name>
<evidence type="ECO:0000256" key="8">
    <source>
        <dbReference type="ARBA" id="ARBA00023136"/>
    </source>
</evidence>
<feature type="transmembrane region" description="Helical" evidence="9">
    <location>
        <begin position="141"/>
        <end position="163"/>
    </location>
</feature>
<keyword evidence="3" id="KW-1003">Cell membrane</keyword>
<comment type="caution">
    <text evidence="11">The sequence shown here is derived from an EMBL/GenBank/DDBJ whole genome shotgun (WGS) entry which is preliminary data.</text>
</comment>
<evidence type="ECO:0000256" key="5">
    <source>
        <dbReference type="ARBA" id="ARBA00022683"/>
    </source>
</evidence>
<reference evidence="11 12" key="2">
    <citation type="submission" date="2024-02" db="EMBL/GenBank/DDBJ databases">
        <title>The Genome Sequence of Enterococcus sp. DIV0159.</title>
        <authorList>
            <person name="Earl A."/>
            <person name="Manson A."/>
            <person name="Gilmore M."/>
            <person name="Sanders J."/>
            <person name="Shea T."/>
            <person name="Howe W."/>
            <person name="Livny J."/>
            <person name="Cuomo C."/>
            <person name="Neafsey D."/>
            <person name="Birren B."/>
        </authorList>
    </citation>
    <scope>NUCLEOTIDE SEQUENCE [LARGE SCALE GENOMIC DNA]</scope>
    <source>
        <strain evidence="11 12">665A</strain>
    </source>
</reference>
<dbReference type="NCBIfam" id="TIGR01427">
    <property type="entry name" value="PTS_IIC_fructo"/>
    <property type="match status" value="1"/>
</dbReference>
<keyword evidence="12" id="KW-1185">Reference proteome</keyword>
<evidence type="ECO:0000313" key="12">
    <source>
        <dbReference type="Proteomes" id="UP000664357"/>
    </source>
</evidence>
<dbReference type="Pfam" id="PF02378">
    <property type="entry name" value="PTS_EIIC"/>
    <property type="match status" value="1"/>
</dbReference>
<evidence type="ECO:0000313" key="11">
    <source>
        <dbReference type="EMBL" id="MEO1770234.1"/>
    </source>
</evidence>
<evidence type="ECO:0000256" key="7">
    <source>
        <dbReference type="ARBA" id="ARBA00022989"/>
    </source>
</evidence>
<dbReference type="PANTHER" id="PTHR30505">
    <property type="entry name" value="FRUCTOSE-LIKE PERMEASE"/>
    <property type="match status" value="1"/>
</dbReference>
<feature type="transmembrane region" description="Helical" evidence="9">
    <location>
        <begin position="110"/>
        <end position="129"/>
    </location>
</feature>
<dbReference type="Proteomes" id="UP000664357">
    <property type="component" value="Unassembled WGS sequence"/>
</dbReference>
<sequence>MAKIERKKNVKKITMKDQIKASFMTGVSYMIPVIVAGGIIQAIAKAIGGYDIATNPDMVGTVAFQINQIGASAFIFAVPVLCAGIAYTIGDRPALAPALAIGLLSNEIKAGFIGGLLGGFLVGYLVKWIKTWKVPSWLNGMIPILVIPVFATMAVGCAFQFLLGEPIAWMTNGIESFLNSLQGGSRFVFGAVLGGFWGVDFGGPITKIASSFATALNAQGNFASTAAKMAAGMTPPLGMALAVLFQKRKFTRGDIENAKAAVPLSFCYITEAAIPFALQDPIRVLCATIPGAALTGGLGMVFGTESPAVHGGVFVIPMMTKPLGFIAAWLIGSIATGLIYATIKKPLSQEELQIEAVASSEGMMEAGKTNWRSKLLKKTVKENEV</sequence>
<feature type="transmembrane region" description="Helical" evidence="9">
    <location>
        <begin position="64"/>
        <end position="89"/>
    </location>
</feature>
<gene>
    <name evidence="11" type="ORF">JZO67_002185</name>
</gene>
<dbReference type="PANTHER" id="PTHR30505:SF0">
    <property type="entry name" value="FRUCTOSE-LIKE PTS SYSTEM EIIBC COMPONENT-RELATED"/>
    <property type="match status" value="1"/>
</dbReference>
<organism evidence="11 12">
    <name type="scientific">Candidatus Enterococcus ferrettii</name>
    <dbReference type="NCBI Taxonomy" id="2815324"/>
    <lineage>
        <taxon>Bacteria</taxon>
        <taxon>Bacillati</taxon>
        <taxon>Bacillota</taxon>
        <taxon>Bacilli</taxon>
        <taxon>Lactobacillales</taxon>
        <taxon>Enterococcaceae</taxon>
        <taxon>Enterococcus</taxon>
    </lineage>
</organism>
<feature type="transmembrane region" description="Helical" evidence="9">
    <location>
        <begin position="323"/>
        <end position="343"/>
    </location>
</feature>
<comment type="subcellular location">
    <subcellularLocation>
        <location evidence="1">Cell inner membrane</location>
        <topology evidence="1">Multi-pass membrane protein</topology>
    </subcellularLocation>
</comment>
<evidence type="ECO:0000256" key="9">
    <source>
        <dbReference type="SAM" id="Phobius"/>
    </source>
</evidence>
<evidence type="ECO:0000256" key="3">
    <source>
        <dbReference type="ARBA" id="ARBA00022475"/>
    </source>
</evidence>
<accession>A0ABV0ENP2</accession>
<evidence type="ECO:0000256" key="1">
    <source>
        <dbReference type="ARBA" id="ARBA00004429"/>
    </source>
</evidence>
<evidence type="ECO:0000256" key="4">
    <source>
        <dbReference type="ARBA" id="ARBA00022597"/>
    </source>
</evidence>
<keyword evidence="6 9" id="KW-0812">Transmembrane</keyword>
<evidence type="ECO:0000256" key="6">
    <source>
        <dbReference type="ARBA" id="ARBA00022692"/>
    </source>
</evidence>
<dbReference type="InterPro" id="IPR003352">
    <property type="entry name" value="PTS_EIIC"/>
</dbReference>
<keyword evidence="7 9" id="KW-1133">Transmembrane helix</keyword>
<dbReference type="RefSeq" id="WP_207704247.1">
    <property type="nucleotide sequence ID" value="NZ_JAFREL020000001.1"/>
</dbReference>
<proteinExistence type="predicted"/>
<dbReference type="EMBL" id="JAFREL020000001">
    <property type="protein sequence ID" value="MEO1770234.1"/>
    <property type="molecule type" value="Genomic_DNA"/>
</dbReference>
<feature type="transmembrane region" description="Helical" evidence="9">
    <location>
        <begin position="21"/>
        <end position="44"/>
    </location>
</feature>
<evidence type="ECO:0000259" key="10">
    <source>
        <dbReference type="PROSITE" id="PS51104"/>
    </source>
</evidence>